<dbReference type="Gene3D" id="2.170.270.10">
    <property type="entry name" value="SET domain"/>
    <property type="match status" value="1"/>
</dbReference>
<comment type="caution">
    <text evidence="2">The sequence shown here is derived from an EMBL/GenBank/DDBJ whole genome shotgun (WGS) entry which is preliminary data.</text>
</comment>
<gene>
    <name evidence="2" type="ORF">V5799_008019</name>
</gene>
<evidence type="ECO:0000313" key="2">
    <source>
        <dbReference type="EMBL" id="KAK8785618.1"/>
    </source>
</evidence>
<dbReference type="EMBL" id="JARKHS020003370">
    <property type="protein sequence ID" value="KAK8785618.1"/>
    <property type="molecule type" value="Genomic_DNA"/>
</dbReference>
<dbReference type="Pfam" id="PF18445">
    <property type="entry name" value="Zn_ribbon_PRDM4"/>
    <property type="match status" value="1"/>
</dbReference>
<evidence type="ECO:0000259" key="1">
    <source>
        <dbReference type="Pfam" id="PF18445"/>
    </source>
</evidence>
<evidence type="ECO:0000313" key="3">
    <source>
        <dbReference type="Proteomes" id="UP001321473"/>
    </source>
</evidence>
<sequence length="150" mass="17081">MSASSHHFLKPRPGYSVVCDYCGIDYPGDCPEHGPLTHVKDVEVEVVTRFMPTKPSPWALSISRSTIKRAQHGVFTLKPLPRKVYFGPHEGVKVENNGEGNGYNWQALQTQVFFRTIEAVVRELVFAPCDSCLMVIKEYIFAQWLYCHHI</sequence>
<accession>A0AAQ4FGB3</accession>
<proteinExistence type="predicted"/>
<protein>
    <recommendedName>
        <fullName evidence="1">DM4 domain-containing protein</fullName>
    </recommendedName>
</protein>
<dbReference type="InterPro" id="IPR041493">
    <property type="entry name" value="PRDM4_Znf"/>
</dbReference>
<reference evidence="2 3" key="1">
    <citation type="journal article" date="2023" name="Arcadia Sci">
        <title>De novo assembly of a long-read Amblyomma americanum tick genome.</title>
        <authorList>
            <person name="Chou S."/>
            <person name="Poskanzer K.E."/>
            <person name="Rollins M."/>
            <person name="Thuy-Boun P.S."/>
        </authorList>
    </citation>
    <scope>NUCLEOTIDE SEQUENCE [LARGE SCALE GENOMIC DNA]</scope>
    <source>
        <strain evidence="2">F_SG_1</strain>
        <tissue evidence="2">Salivary glands</tissue>
    </source>
</reference>
<organism evidence="2 3">
    <name type="scientific">Amblyomma americanum</name>
    <name type="common">Lone star tick</name>
    <dbReference type="NCBI Taxonomy" id="6943"/>
    <lineage>
        <taxon>Eukaryota</taxon>
        <taxon>Metazoa</taxon>
        <taxon>Ecdysozoa</taxon>
        <taxon>Arthropoda</taxon>
        <taxon>Chelicerata</taxon>
        <taxon>Arachnida</taxon>
        <taxon>Acari</taxon>
        <taxon>Parasitiformes</taxon>
        <taxon>Ixodida</taxon>
        <taxon>Ixodoidea</taxon>
        <taxon>Ixodidae</taxon>
        <taxon>Amblyomminae</taxon>
        <taxon>Amblyomma</taxon>
    </lineage>
</organism>
<dbReference type="InterPro" id="IPR046341">
    <property type="entry name" value="SET_dom_sf"/>
</dbReference>
<dbReference type="Proteomes" id="UP001321473">
    <property type="component" value="Unassembled WGS sequence"/>
</dbReference>
<feature type="domain" description="DM4" evidence="1">
    <location>
        <begin position="15"/>
        <end position="41"/>
    </location>
</feature>
<keyword evidence="3" id="KW-1185">Reference proteome</keyword>
<dbReference type="AlphaFoldDB" id="A0AAQ4FGB3"/>
<name>A0AAQ4FGB3_AMBAM</name>